<name>A0A074U8G6_9RHOB</name>
<comment type="caution">
    <text evidence="2">The sequence shown here is derived from an EMBL/GenBank/DDBJ whole genome shotgun (WGS) entry which is preliminary data.</text>
</comment>
<keyword evidence="1" id="KW-0472">Membrane</keyword>
<reference evidence="2 3" key="1">
    <citation type="submission" date="2014-03" db="EMBL/GenBank/DDBJ databases">
        <title>The draft genome sequence of Thioclava dalianensis DLFJ1-1.</title>
        <authorList>
            <person name="Lai Q."/>
            <person name="Shao Z."/>
        </authorList>
    </citation>
    <scope>NUCLEOTIDE SEQUENCE [LARGE SCALE GENOMIC DNA]</scope>
    <source>
        <strain evidence="2 3">DLFJ1-1</strain>
    </source>
</reference>
<dbReference type="AlphaFoldDB" id="A0A074U8G6"/>
<protein>
    <submittedName>
        <fullName evidence="2">Uncharacterized protein</fullName>
    </submittedName>
</protein>
<organism evidence="2 3">
    <name type="scientific">Thioclava dalianensis</name>
    <dbReference type="NCBI Taxonomy" id="1185766"/>
    <lineage>
        <taxon>Bacteria</taxon>
        <taxon>Pseudomonadati</taxon>
        <taxon>Pseudomonadota</taxon>
        <taxon>Alphaproteobacteria</taxon>
        <taxon>Rhodobacterales</taxon>
        <taxon>Paracoccaceae</taxon>
        <taxon>Thioclava</taxon>
    </lineage>
</organism>
<feature type="transmembrane region" description="Helical" evidence="1">
    <location>
        <begin position="15"/>
        <end position="36"/>
    </location>
</feature>
<dbReference type="eggNOG" id="ENOG50337G0">
    <property type="taxonomic scope" value="Bacteria"/>
</dbReference>
<evidence type="ECO:0000256" key="1">
    <source>
        <dbReference type="SAM" id="Phobius"/>
    </source>
</evidence>
<dbReference type="STRING" id="1185766.SAMN05216224_102558"/>
<accession>A0A074U8G6</accession>
<keyword evidence="1" id="KW-1133">Transmembrane helix</keyword>
<dbReference type="EMBL" id="JHEH01000004">
    <property type="protein sequence ID" value="KEP70967.1"/>
    <property type="molecule type" value="Genomic_DNA"/>
</dbReference>
<evidence type="ECO:0000313" key="3">
    <source>
        <dbReference type="Proteomes" id="UP000027725"/>
    </source>
</evidence>
<dbReference type="OrthoDB" id="7856773at2"/>
<keyword evidence="3" id="KW-1185">Reference proteome</keyword>
<sequence length="143" mass="15556">MAAKASTRAGAGIGLRVYVLGALGLSGLAVLFWMTWKSQFAAPAGYLFETPTQPVEAGYCLAVARQVVPGASYGGYITEAKEFWLQRLLDFSGPLASNIMRGEIALNRHLQAFEGPDRAWLMNAMDSCSHRALTYGARFKSFE</sequence>
<keyword evidence="1" id="KW-0812">Transmembrane</keyword>
<dbReference type="RefSeq" id="WP_038063395.1">
    <property type="nucleotide sequence ID" value="NZ_FOVB01000002.1"/>
</dbReference>
<gene>
    <name evidence="2" type="ORF">DL1_13835</name>
</gene>
<dbReference type="Proteomes" id="UP000027725">
    <property type="component" value="Unassembled WGS sequence"/>
</dbReference>
<proteinExistence type="predicted"/>
<evidence type="ECO:0000313" key="2">
    <source>
        <dbReference type="EMBL" id="KEP70967.1"/>
    </source>
</evidence>